<dbReference type="EMBL" id="LR797263">
    <property type="protein sequence ID" value="CAB4198739.1"/>
    <property type="molecule type" value="Genomic_DNA"/>
</dbReference>
<dbReference type="CDD" id="cd02440">
    <property type="entry name" value="AdoMet_MTases"/>
    <property type="match status" value="1"/>
</dbReference>
<name>A0A6J5QAV7_9CAUD</name>
<dbReference type="Pfam" id="PF08241">
    <property type="entry name" value="Methyltransf_11"/>
    <property type="match status" value="1"/>
</dbReference>
<dbReference type="EMBL" id="LR797011">
    <property type="protein sequence ID" value="CAB4181439.1"/>
    <property type="molecule type" value="Genomic_DNA"/>
</dbReference>
<sequence length="220" mass="25626">MIEENFWDKLMGTDESASTYMVSYGEGPGSDTRLTISAFINDGESLLDVGCGPGWNMDHFSQFGPALSKYKGTDYSKRFVKVANKRRKAEHIQNFTTIEILPFQHQDCRNLLELDKTWDVVLIQDCIEHTNGYEKPIREALRVAKQRVIVTFWHLTENDDHINDDGNDGYGAWYSRIKWEEFLNTFPYVWYHTESKPGDNRQHDFYVIDKLVAEKDILNV</sequence>
<feature type="domain" description="Methyltransferase type 11" evidence="1">
    <location>
        <begin position="47"/>
        <end position="147"/>
    </location>
</feature>
<dbReference type="EMBL" id="LR798372">
    <property type="protein sequence ID" value="CAB5227583.1"/>
    <property type="molecule type" value="Genomic_DNA"/>
</dbReference>
<accession>A0A6J5QAV7</accession>
<dbReference type="EMBL" id="LR796938">
    <property type="protein sequence ID" value="CAB4176369.1"/>
    <property type="molecule type" value="Genomic_DNA"/>
</dbReference>
<gene>
    <name evidence="3" type="ORF">UFOVP1075_38</name>
    <name evidence="4" type="ORF">UFOVP1312_30</name>
    <name evidence="5" type="ORF">UFOVP1426_28</name>
    <name evidence="6" type="ORF">UFOVP1522_59</name>
    <name evidence="2" type="ORF">UFOVP989_28</name>
</gene>
<protein>
    <submittedName>
        <fullName evidence="3">AdoMet_MTases domain containing protein</fullName>
    </submittedName>
</protein>
<evidence type="ECO:0000259" key="1">
    <source>
        <dbReference type="Pfam" id="PF08241"/>
    </source>
</evidence>
<dbReference type="SUPFAM" id="SSF53335">
    <property type="entry name" value="S-adenosyl-L-methionine-dependent methyltransferases"/>
    <property type="match status" value="1"/>
</dbReference>
<dbReference type="Gene3D" id="3.40.50.150">
    <property type="entry name" value="Vaccinia Virus protein VP39"/>
    <property type="match status" value="1"/>
</dbReference>
<evidence type="ECO:0000313" key="6">
    <source>
        <dbReference type="EMBL" id="CAB5227583.1"/>
    </source>
</evidence>
<evidence type="ECO:0000313" key="2">
    <source>
        <dbReference type="EMBL" id="CAB4176369.1"/>
    </source>
</evidence>
<evidence type="ECO:0000313" key="4">
    <source>
        <dbReference type="EMBL" id="CAB4198739.1"/>
    </source>
</evidence>
<evidence type="ECO:0000313" key="5">
    <source>
        <dbReference type="EMBL" id="CAB4210642.1"/>
    </source>
</evidence>
<proteinExistence type="predicted"/>
<reference evidence="3" key="1">
    <citation type="submission" date="2020-05" db="EMBL/GenBank/DDBJ databases">
        <authorList>
            <person name="Chiriac C."/>
            <person name="Salcher M."/>
            <person name="Ghai R."/>
            <person name="Kavagutti S V."/>
        </authorList>
    </citation>
    <scope>NUCLEOTIDE SEQUENCE</scope>
</reference>
<dbReference type="EMBL" id="LR797370">
    <property type="protein sequence ID" value="CAB4210642.1"/>
    <property type="molecule type" value="Genomic_DNA"/>
</dbReference>
<evidence type="ECO:0000313" key="3">
    <source>
        <dbReference type="EMBL" id="CAB4181439.1"/>
    </source>
</evidence>
<organism evidence="3">
    <name type="scientific">uncultured Caudovirales phage</name>
    <dbReference type="NCBI Taxonomy" id="2100421"/>
    <lineage>
        <taxon>Viruses</taxon>
        <taxon>Duplodnaviria</taxon>
        <taxon>Heunggongvirae</taxon>
        <taxon>Uroviricota</taxon>
        <taxon>Caudoviricetes</taxon>
        <taxon>Peduoviridae</taxon>
        <taxon>Maltschvirus</taxon>
        <taxon>Maltschvirus maltsch</taxon>
    </lineage>
</organism>
<dbReference type="InterPro" id="IPR013216">
    <property type="entry name" value="Methyltransf_11"/>
</dbReference>
<dbReference type="InterPro" id="IPR029063">
    <property type="entry name" value="SAM-dependent_MTases_sf"/>
</dbReference>
<dbReference type="GO" id="GO:0008757">
    <property type="term" value="F:S-adenosylmethionine-dependent methyltransferase activity"/>
    <property type="evidence" value="ECO:0007669"/>
    <property type="project" value="InterPro"/>
</dbReference>